<reference evidence="1 2" key="1">
    <citation type="submission" date="2016-01" db="EMBL/GenBank/DDBJ databases">
        <title>Biosynthesis of antibiotic leucinostatins and their inhibition on Phytophthora in bio-control Purpureocillium lilacinum.</title>
        <authorList>
            <person name="Wang G."/>
            <person name="Liu Z."/>
            <person name="Lin R."/>
            <person name="Li E."/>
            <person name="Mao Z."/>
            <person name="Ling J."/>
            <person name="Yin W."/>
            <person name="Xie B."/>
        </authorList>
    </citation>
    <scope>NUCLEOTIDE SEQUENCE [LARGE SCALE GENOMIC DNA]</scope>
    <source>
        <strain evidence="1">PLBJ-1</strain>
    </source>
</reference>
<sequence>MLVNGACCVSAQLPTSTASACHSGGLIPALTVRRGEAEGEGLRITGFPAPPWQTCGLGSGCVREICPPTDPLPLKDPGFGHRKVTAMQTEVGGTALLLVEGNSFGSRHKLVEPGRALEAQLAWGAARTSRSPRHQTCHTYMFNGFVKLIYWLTDLVARAADSNGDNACSVSGMRAVSRSPVSIAKAFEVNQSLMVKKPNRDRNFGVAGEVHTSETWRHETHPRHVRIFRNGVRHVIAGWYGSARHGDIVDMERTMLPMPYELSLDTCSCCDHQDCALLRRGGFCKRWYLLRWSSSSLAMPLDMVSEVRQQLGGREFRIQLAVWRDWYYEALVRLDPHLAVHGAAHTLYPLPQSLFFDATKSFVWPLRCCWEAVKRTVPLWLACRQASDKDVVLGETELGKLLLDEIGRVV</sequence>
<gene>
    <name evidence="1" type="ORF">VFPBJ_11710</name>
</gene>
<proteinExistence type="predicted"/>
<dbReference type="EMBL" id="LSBH01000065">
    <property type="protein sequence ID" value="OAQ57982.1"/>
    <property type="molecule type" value="Genomic_DNA"/>
</dbReference>
<evidence type="ECO:0000313" key="2">
    <source>
        <dbReference type="Proteomes" id="UP000078240"/>
    </source>
</evidence>
<protein>
    <submittedName>
        <fullName evidence="1">Uncharacterized protein</fullName>
    </submittedName>
</protein>
<accession>A0A179EXV7</accession>
<organism evidence="1 2">
    <name type="scientific">Purpureocillium lilacinum</name>
    <name type="common">Paecilomyces lilacinus</name>
    <dbReference type="NCBI Taxonomy" id="33203"/>
    <lineage>
        <taxon>Eukaryota</taxon>
        <taxon>Fungi</taxon>
        <taxon>Dikarya</taxon>
        <taxon>Ascomycota</taxon>
        <taxon>Pezizomycotina</taxon>
        <taxon>Sordariomycetes</taxon>
        <taxon>Hypocreomycetidae</taxon>
        <taxon>Hypocreales</taxon>
        <taxon>Ophiocordycipitaceae</taxon>
        <taxon>Purpureocillium</taxon>
    </lineage>
</organism>
<dbReference type="AlphaFoldDB" id="A0A179EXV7"/>
<name>A0A179EXV7_PURLI</name>
<evidence type="ECO:0000313" key="1">
    <source>
        <dbReference type="EMBL" id="OAQ57982.1"/>
    </source>
</evidence>
<comment type="caution">
    <text evidence="1">The sequence shown here is derived from an EMBL/GenBank/DDBJ whole genome shotgun (WGS) entry which is preliminary data.</text>
</comment>
<dbReference type="Proteomes" id="UP000078240">
    <property type="component" value="Unassembled WGS sequence"/>
</dbReference>